<organism evidence="2 3">
    <name type="scientific">Methanococcoides methylutens MM1</name>
    <dbReference type="NCBI Taxonomy" id="1434104"/>
    <lineage>
        <taxon>Archaea</taxon>
        <taxon>Methanobacteriati</taxon>
        <taxon>Methanobacteriota</taxon>
        <taxon>Stenosarchaea group</taxon>
        <taxon>Methanomicrobia</taxon>
        <taxon>Methanosarcinales</taxon>
        <taxon>Methanosarcinaceae</taxon>
        <taxon>Methanococcoides</taxon>
    </lineage>
</organism>
<keyword evidence="2" id="KW-0282">Flagellum</keyword>
<dbReference type="EMBL" id="CP009518">
    <property type="protein sequence ID" value="AKB86136.1"/>
    <property type="molecule type" value="Genomic_DNA"/>
</dbReference>
<keyword evidence="2" id="KW-0966">Cell projection</keyword>
<dbReference type="AlphaFoldDB" id="A0A0E3SSG5"/>
<accession>A0A0E3SSG5</accession>
<dbReference type="InterPro" id="IPR002774">
    <property type="entry name" value="Flagellin_arc-type"/>
</dbReference>
<dbReference type="GO" id="GO:0005198">
    <property type="term" value="F:structural molecule activity"/>
    <property type="evidence" value="ECO:0007669"/>
    <property type="project" value="InterPro"/>
</dbReference>
<dbReference type="PANTHER" id="PTHR42200">
    <property type="entry name" value="ARCHAEAL FLAGELLA-RELATED PROTEIN F-RELATED"/>
    <property type="match status" value="1"/>
</dbReference>
<evidence type="ECO:0000313" key="3">
    <source>
        <dbReference type="Proteomes" id="UP000033048"/>
    </source>
</evidence>
<evidence type="ECO:0000313" key="2">
    <source>
        <dbReference type="EMBL" id="AKB86136.1"/>
    </source>
</evidence>
<evidence type="ECO:0000256" key="1">
    <source>
        <dbReference type="SAM" id="Phobius"/>
    </source>
</evidence>
<dbReference type="Pfam" id="PF01917">
    <property type="entry name" value="Flagellin_arch-type"/>
    <property type="match status" value="1"/>
</dbReference>
<protein>
    <submittedName>
        <fullName evidence="2">Flagella-related protein FlaG</fullName>
    </submittedName>
</protein>
<proteinExistence type="predicted"/>
<dbReference type="HOGENOM" id="CLU_134827_1_0_2"/>
<keyword evidence="1" id="KW-1133">Transmembrane helix</keyword>
<reference evidence="2 3" key="1">
    <citation type="submission" date="2014-07" db="EMBL/GenBank/DDBJ databases">
        <title>Methanogenic archaea and the global carbon cycle.</title>
        <authorList>
            <person name="Henriksen J.R."/>
            <person name="Luke J."/>
            <person name="Reinhart S."/>
            <person name="Benedict M.N."/>
            <person name="Youngblut N.D."/>
            <person name="Metcalf M.E."/>
            <person name="Whitaker R.J."/>
            <person name="Metcalf W.W."/>
        </authorList>
    </citation>
    <scope>NUCLEOTIDE SEQUENCE [LARGE SCALE GENOMIC DNA]</scope>
    <source>
        <strain evidence="2 3">MM1</strain>
    </source>
</reference>
<dbReference type="Proteomes" id="UP000033048">
    <property type="component" value="Chromosome"/>
</dbReference>
<sequence length="185" mass="20819">MNIDFINNRIKKGVQMAFLKRSEGPSFTRNGEAETAISHMIFFIAAIIIAMTVIVVMSSNVQSLTGATASSSKVLSEQIKTDITIISDPEAVPYNTTLKEYTFYAKNTGRTNLDTEYLDMFIDGLLIDHSELEMILPEQDVLWRPGTTLEIRMKSENQMTEGDHRILIAAENGKSDSMDFRITWV</sequence>
<keyword evidence="2" id="KW-0969">Cilium</keyword>
<dbReference type="GO" id="GO:0097588">
    <property type="term" value="P:archaeal or bacterial-type flagellum-dependent cell motility"/>
    <property type="evidence" value="ECO:0007669"/>
    <property type="project" value="InterPro"/>
</dbReference>
<dbReference type="PANTHER" id="PTHR42200:SF2">
    <property type="entry name" value="ARCHAEAL FLAGELLA-RELATED PROTEIN F"/>
    <property type="match status" value="1"/>
</dbReference>
<dbReference type="KEGG" id="mmet:MCMEM_2083"/>
<feature type="transmembrane region" description="Helical" evidence="1">
    <location>
        <begin position="36"/>
        <end position="57"/>
    </location>
</feature>
<gene>
    <name evidence="2" type="ORF">MCMEM_2083</name>
</gene>
<name>A0A0E3SSG5_METMT</name>
<keyword evidence="3" id="KW-1185">Reference proteome</keyword>
<keyword evidence="1" id="KW-0812">Transmembrane</keyword>
<keyword evidence="1" id="KW-0472">Membrane</keyword>
<dbReference type="STRING" id="1434104.MCMEM_2083"/>